<evidence type="ECO:0000313" key="11">
    <source>
        <dbReference type="Proteomes" id="UP000321196"/>
    </source>
</evidence>
<evidence type="ECO:0000256" key="4">
    <source>
        <dbReference type="ARBA" id="ARBA00023098"/>
    </source>
</evidence>
<comment type="caution">
    <text evidence="10">The sequence shown here is derived from an EMBL/GenBank/DDBJ whole genome shotgun (WGS) entry which is preliminary data.</text>
</comment>
<dbReference type="InterPro" id="IPR003703">
    <property type="entry name" value="Acyl_CoA_thio"/>
</dbReference>
<protein>
    <recommendedName>
        <fullName evidence="6">Acyl-CoA thioesterase 2</fullName>
    </recommendedName>
    <alternativeName>
        <fullName evidence="7">Thioesterase II</fullName>
    </alternativeName>
</protein>
<dbReference type="Pfam" id="PF02551">
    <property type="entry name" value="Acyl_CoA_thio"/>
    <property type="match status" value="1"/>
</dbReference>
<keyword evidence="3" id="KW-0378">Hydrolase</keyword>
<name>A0A5C8HT54_9MICO</name>
<dbReference type="SUPFAM" id="SSF54637">
    <property type="entry name" value="Thioesterase/thiol ester dehydrase-isomerase"/>
    <property type="match status" value="2"/>
</dbReference>
<dbReference type="Gene3D" id="2.40.160.210">
    <property type="entry name" value="Acyl-CoA thioesterase, double hotdog domain"/>
    <property type="match status" value="1"/>
</dbReference>
<keyword evidence="11" id="KW-1185">Reference proteome</keyword>
<gene>
    <name evidence="10" type="ORF">FVP60_01640</name>
</gene>
<comment type="catalytic activity">
    <reaction evidence="5">
        <text>a fatty acyl-CoA + H2O = a fatty acid + CoA + H(+)</text>
        <dbReference type="Rhea" id="RHEA:16781"/>
        <dbReference type="ChEBI" id="CHEBI:15377"/>
        <dbReference type="ChEBI" id="CHEBI:15378"/>
        <dbReference type="ChEBI" id="CHEBI:28868"/>
        <dbReference type="ChEBI" id="CHEBI:57287"/>
        <dbReference type="ChEBI" id="CHEBI:77636"/>
        <dbReference type="EC" id="3.1.2.20"/>
    </reaction>
    <physiologicalReaction direction="left-to-right" evidence="5">
        <dbReference type="Rhea" id="RHEA:16782"/>
    </physiologicalReaction>
</comment>
<evidence type="ECO:0000313" key="10">
    <source>
        <dbReference type="EMBL" id="TXK06667.1"/>
    </source>
</evidence>
<dbReference type="GO" id="GO:0047617">
    <property type="term" value="F:fatty acyl-CoA hydrolase activity"/>
    <property type="evidence" value="ECO:0007669"/>
    <property type="project" value="UniProtKB-EC"/>
</dbReference>
<organism evidence="10 11">
    <name type="scientific">Microbacterium mitrae</name>
    <dbReference type="NCBI Taxonomy" id="664640"/>
    <lineage>
        <taxon>Bacteria</taxon>
        <taxon>Bacillati</taxon>
        <taxon>Actinomycetota</taxon>
        <taxon>Actinomycetes</taxon>
        <taxon>Micrococcales</taxon>
        <taxon>Microbacteriaceae</taxon>
        <taxon>Microbacterium</taxon>
    </lineage>
</organism>
<dbReference type="InterPro" id="IPR029069">
    <property type="entry name" value="HotDog_dom_sf"/>
</dbReference>
<evidence type="ECO:0000256" key="1">
    <source>
        <dbReference type="ARBA" id="ARBA00006538"/>
    </source>
</evidence>
<feature type="domain" description="Acyl-CoA thioesterase-like N-terminal HotDog" evidence="9">
    <location>
        <begin position="25"/>
        <end position="106"/>
    </location>
</feature>
<comment type="similarity">
    <text evidence="1">Belongs to the C/M/P thioester hydrolase family.</text>
</comment>
<accession>A0A5C8HT54</accession>
<dbReference type="Pfam" id="PF13622">
    <property type="entry name" value="4HBT_3"/>
    <property type="match status" value="1"/>
</dbReference>
<dbReference type="OrthoDB" id="9781019at2"/>
<sequence length="289" mass="32053">MVEALDITDMSARTTEDIFTGKTLPMPHGRIYGGQVLAQAIVAASRTLPETRHVHSMHGYFLRPGDATTTVTLSVDRIHDGRSFSTRRVQAFQEGVPIFSMISSFQDDDKGVEHQDAMPAGIPDPEDLPNSVDVLAEQMGPGWSDFFMATPLEQRYVTSPIQVAVTGERTATNAVWVKTRKRLPDDPWLHRAGLAFLSDTSIQDSVLRAHGVPWITKGLKIASLDHAMWWHRDARVDEWLLYVQNSPNAINSRGLAQGRIYSRDGALVASVAQEIMIRVPADTPGITWK</sequence>
<keyword evidence="4" id="KW-0443">Lipid metabolism</keyword>
<evidence type="ECO:0000259" key="9">
    <source>
        <dbReference type="Pfam" id="PF13622"/>
    </source>
</evidence>
<dbReference type="Proteomes" id="UP000321196">
    <property type="component" value="Unassembled WGS sequence"/>
</dbReference>
<evidence type="ECO:0000256" key="5">
    <source>
        <dbReference type="ARBA" id="ARBA00050943"/>
    </source>
</evidence>
<dbReference type="FunFam" id="2.40.160.210:FF:000001">
    <property type="entry name" value="Acyl-CoA thioesterase II"/>
    <property type="match status" value="1"/>
</dbReference>
<feature type="domain" description="Acyl-CoA thioesterase 2 C-terminal" evidence="8">
    <location>
        <begin position="159"/>
        <end position="274"/>
    </location>
</feature>
<proteinExistence type="inferred from homology"/>
<dbReference type="CDD" id="cd03444">
    <property type="entry name" value="Thioesterase_II_repeat1"/>
    <property type="match status" value="1"/>
</dbReference>
<dbReference type="CDD" id="cd03445">
    <property type="entry name" value="Thioesterase_II_repeat2"/>
    <property type="match status" value="1"/>
</dbReference>
<dbReference type="GO" id="GO:0009062">
    <property type="term" value="P:fatty acid catabolic process"/>
    <property type="evidence" value="ECO:0007669"/>
    <property type="project" value="TreeGrafter"/>
</dbReference>
<dbReference type="InterPro" id="IPR049449">
    <property type="entry name" value="TesB_ACOT8-like_N"/>
</dbReference>
<dbReference type="PANTHER" id="PTHR11066:SF34">
    <property type="entry name" value="ACYL-COENZYME A THIOESTERASE 8"/>
    <property type="match status" value="1"/>
</dbReference>
<dbReference type="EMBL" id="VRSW01000001">
    <property type="protein sequence ID" value="TXK06667.1"/>
    <property type="molecule type" value="Genomic_DNA"/>
</dbReference>
<evidence type="ECO:0000256" key="6">
    <source>
        <dbReference type="ARBA" id="ARBA00071120"/>
    </source>
</evidence>
<evidence type="ECO:0000256" key="7">
    <source>
        <dbReference type="ARBA" id="ARBA00079653"/>
    </source>
</evidence>
<evidence type="ECO:0000256" key="3">
    <source>
        <dbReference type="ARBA" id="ARBA00022801"/>
    </source>
</evidence>
<dbReference type="InterPro" id="IPR042171">
    <property type="entry name" value="Acyl-CoA_hotdog"/>
</dbReference>
<comment type="subunit">
    <text evidence="2">Homotetramer.</text>
</comment>
<dbReference type="RefSeq" id="WP_147825471.1">
    <property type="nucleotide sequence ID" value="NZ_BAAARG010000001.1"/>
</dbReference>
<reference evidence="10 11" key="1">
    <citation type="submission" date="2019-08" db="EMBL/GenBank/DDBJ databases">
        <authorList>
            <person name="Dong K."/>
        </authorList>
    </citation>
    <scope>NUCLEOTIDE SEQUENCE [LARGE SCALE GENOMIC DNA]</scope>
    <source>
        <strain evidence="10 11">M4-8</strain>
    </source>
</reference>
<dbReference type="GO" id="GO:0006637">
    <property type="term" value="P:acyl-CoA metabolic process"/>
    <property type="evidence" value="ECO:0007669"/>
    <property type="project" value="InterPro"/>
</dbReference>
<dbReference type="InterPro" id="IPR025652">
    <property type="entry name" value="TesB_C"/>
</dbReference>
<evidence type="ECO:0000259" key="8">
    <source>
        <dbReference type="Pfam" id="PF02551"/>
    </source>
</evidence>
<evidence type="ECO:0000256" key="2">
    <source>
        <dbReference type="ARBA" id="ARBA00011881"/>
    </source>
</evidence>
<dbReference type="PANTHER" id="PTHR11066">
    <property type="entry name" value="ACYL-COA THIOESTERASE"/>
    <property type="match status" value="1"/>
</dbReference>
<dbReference type="AlphaFoldDB" id="A0A5C8HT54"/>